<dbReference type="InterPro" id="IPR038765">
    <property type="entry name" value="Papain-like_cys_pep_sf"/>
</dbReference>
<protein>
    <submittedName>
        <fullName evidence="2">Transglutaminase family protein</fullName>
    </submittedName>
</protein>
<dbReference type="PANTHER" id="PTHR33490:SF3">
    <property type="entry name" value="CONSERVED INTEGRAL MEMBRANE PROTEIN"/>
    <property type="match status" value="1"/>
</dbReference>
<dbReference type="EMBL" id="CP060131">
    <property type="protein sequence ID" value="QNG50323.1"/>
    <property type="molecule type" value="Genomic_DNA"/>
</dbReference>
<evidence type="ECO:0000313" key="3">
    <source>
        <dbReference type="Proteomes" id="UP000515728"/>
    </source>
</evidence>
<dbReference type="RefSeq" id="WP_185717085.1">
    <property type="nucleotide sequence ID" value="NZ_BAAAWI010000001.1"/>
</dbReference>
<proteinExistence type="predicted"/>
<dbReference type="Proteomes" id="UP000515728">
    <property type="component" value="Chromosome"/>
</dbReference>
<dbReference type="KEGG" id="ppel:H6H00_18975"/>
<gene>
    <name evidence="2" type="ORF">H6H00_18975</name>
</gene>
<reference evidence="2 3" key="1">
    <citation type="submission" date="2020-08" db="EMBL/GenBank/DDBJ databases">
        <authorList>
            <person name="Mo P."/>
        </authorList>
    </citation>
    <scope>NUCLEOTIDE SEQUENCE [LARGE SCALE GENOMIC DNA]</scope>
    <source>
        <strain evidence="2 3">CGMCC 4.1532</strain>
    </source>
</reference>
<organism evidence="2 3">
    <name type="scientific">Pseudonocardia petroleophila</name>
    <dbReference type="NCBI Taxonomy" id="37331"/>
    <lineage>
        <taxon>Bacteria</taxon>
        <taxon>Bacillati</taxon>
        <taxon>Actinomycetota</taxon>
        <taxon>Actinomycetes</taxon>
        <taxon>Pseudonocardiales</taxon>
        <taxon>Pseudonocardiaceae</taxon>
        <taxon>Pseudonocardia</taxon>
    </lineage>
</organism>
<sequence length="224" mass="24499">MSTDEYLASGRFVDSDSATVRAFAAEVVGDETDPVTRAVLLFEVVRDRIWYDPFATSTDPASYRASAVLEAGRSWCVPKAVLLAAAARAAGIPARLGFADVRNHLQTERLKKKMNGVDLFVFHGYTDLFLEGRWVKATPAFNAELCARFGVEPMAFDGRSDALLHEYTAEGSAYMEYVHDRGVYTDLPLEEMLATLQQVYGDALLDTEVPLGTDEFTAAVPAAG</sequence>
<dbReference type="Gene3D" id="3.10.620.30">
    <property type="match status" value="1"/>
</dbReference>
<feature type="domain" description="Transglutaminase-like" evidence="1">
    <location>
        <begin position="21"/>
        <end position="139"/>
    </location>
</feature>
<dbReference type="Pfam" id="PF01841">
    <property type="entry name" value="Transglut_core"/>
    <property type="match status" value="1"/>
</dbReference>
<dbReference type="PANTHER" id="PTHR33490">
    <property type="entry name" value="BLR5614 PROTEIN-RELATED"/>
    <property type="match status" value="1"/>
</dbReference>
<keyword evidence="3" id="KW-1185">Reference proteome</keyword>
<accession>A0A7G7MC12</accession>
<name>A0A7G7MC12_9PSEU</name>
<dbReference type="SUPFAM" id="SSF54001">
    <property type="entry name" value="Cysteine proteinases"/>
    <property type="match status" value="1"/>
</dbReference>
<dbReference type="InterPro" id="IPR002931">
    <property type="entry name" value="Transglutaminase-like"/>
</dbReference>
<evidence type="ECO:0000313" key="2">
    <source>
        <dbReference type="EMBL" id="QNG50323.1"/>
    </source>
</evidence>
<dbReference type="AlphaFoldDB" id="A0A7G7MC12"/>
<evidence type="ECO:0000259" key="1">
    <source>
        <dbReference type="Pfam" id="PF01841"/>
    </source>
</evidence>